<protein>
    <submittedName>
        <fullName evidence="1">Uncharacterized protein</fullName>
    </submittedName>
</protein>
<organism evidence="1 2">
    <name type="scientific">Geoglobus acetivorans</name>
    <dbReference type="NCBI Taxonomy" id="565033"/>
    <lineage>
        <taxon>Archaea</taxon>
        <taxon>Methanobacteriati</taxon>
        <taxon>Methanobacteriota</taxon>
        <taxon>Archaeoglobi</taxon>
        <taxon>Archaeoglobales</taxon>
        <taxon>Archaeoglobaceae</taxon>
        <taxon>Geoglobus</taxon>
    </lineage>
</organism>
<evidence type="ECO:0000313" key="1">
    <source>
        <dbReference type="EMBL" id="XAT64643.1"/>
    </source>
</evidence>
<keyword evidence="2" id="KW-1185">Reference proteome</keyword>
<dbReference type="GeneID" id="90448933"/>
<sequence>MKNEFTKTPYSLLWDEVGIQTLLFYHLRNSMRGCVDTSLVIPEYSPKVPENAKCTLHQDVMQKYAGKEWNGKIDLCIVEFGEDVLNLFKNPKKYNNCSFWCFEPRPVIAMEIKFTWKNEIVNHIKHDIKKLYKMIEDWGTELVYLCLVTDIENERDYTDFLSLVKDKIVDHREKFRIAVGTWYDNPETSELWKIEKVVDR</sequence>
<dbReference type="Proteomes" id="UP001492541">
    <property type="component" value="Chromosome"/>
</dbReference>
<accession>A0ABZ3H513</accession>
<proteinExistence type="predicted"/>
<gene>
    <name evidence="1" type="ORF">LPQ35_04570</name>
</gene>
<name>A0ABZ3H513_GEOAI</name>
<dbReference type="RefSeq" id="WP_193807949.1">
    <property type="nucleotide sequence ID" value="NZ_CP087714.1"/>
</dbReference>
<reference evidence="1 2" key="1">
    <citation type="submission" date="2021-11" db="EMBL/GenBank/DDBJ databases">
        <title>Whole genome of Geoglobus acetivorans.</title>
        <authorList>
            <person name="Liu D."/>
        </authorList>
    </citation>
    <scope>NUCLEOTIDE SEQUENCE [LARGE SCALE GENOMIC DNA]</scope>
    <source>
        <strain evidence="1 2">SBH6</strain>
    </source>
</reference>
<evidence type="ECO:0000313" key="2">
    <source>
        <dbReference type="Proteomes" id="UP001492541"/>
    </source>
</evidence>
<dbReference type="EMBL" id="CP087714">
    <property type="protein sequence ID" value="XAT64643.1"/>
    <property type="molecule type" value="Genomic_DNA"/>
</dbReference>